<protein>
    <submittedName>
        <fullName evidence="9">Starch-binding associating with outer membrane</fullName>
    </submittedName>
</protein>
<dbReference type="Pfam" id="PF14322">
    <property type="entry name" value="SusD-like_3"/>
    <property type="match status" value="1"/>
</dbReference>
<feature type="chain" id="PRO_5009261866" evidence="6">
    <location>
        <begin position="26"/>
        <end position="603"/>
    </location>
</feature>
<keyword evidence="10" id="KW-1185">Reference proteome</keyword>
<organism evidence="9 10">
    <name type="scientific">Mucilaginibacter mallensis</name>
    <dbReference type="NCBI Taxonomy" id="652787"/>
    <lineage>
        <taxon>Bacteria</taxon>
        <taxon>Pseudomonadati</taxon>
        <taxon>Bacteroidota</taxon>
        <taxon>Sphingobacteriia</taxon>
        <taxon>Sphingobacteriales</taxon>
        <taxon>Sphingobacteriaceae</taxon>
        <taxon>Mucilaginibacter</taxon>
    </lineage>
</organism>
<name>A0A1H1U6J7_MUCMA</name>
<dbReference type="InterPro" id="IPR012944">
    <property type="entry name" value="SusD_RagB_dom"/>
</dbReference>
<dbReference type="Pfam" id="PF07980">
    <property type="entry name" value="SusD_RagB"/>
    <property type="match status" value="1"/>
</dbReference>
<dbReference type="GO" id="GO:0009279">
    <property type="term" value="C:cell outer membrane"/>
    <property type="evidence" value="ECO:0007669"/>
    <property type="project" value="UniProtKB-SubCell"/>
</dbReference>
<keyword evidence="4" id="KW-0472">Membrane</keyword>
<dbReference type="OrthoDB" id="993981at2"/>
<keyword evidence="3 6" id="KW-0732">Signal</keyword>
<dbReference type="EMBL" id="LT629740">
    <property type="protein sequence ID" value="SDS68130.1"/>
    <property type="molecule type" value="Genomic_DNA"/>
</dbReference>
<evidence type="ECO:0000256" key="6">
    <source>
        <dbReference type="SAM" id="SignalP"/>
    </source>
</evidence>
<evidence type="ECO:0000259" key="8">
    <source>
        <dbReference type="Pfam" id="PF14322"/>
    </source>
</evidence>
<dbReference type="SUPFAM" id="SSF48452">
    <property type="entry name" value="TPR-like"/>
    <property type="match status" value="1"/>
</dbReference>
<keyword evidence="5" id="KW-0998">Cell outer membrane</keyword>
<accession>A0A1H1U6J7</accession>
<dbReference type="InterPro" id="IPR011990">
    <property type="entry name" value="TPR-like_helical_dom_sf"/>
</dbReference>
<gene>
    <name evidence="9" type="ORF">SAMN05216490_1602</name>
</gene>
<dbReference type="AlphaFoldDB" id="A0A1H1U6J7"/>
<evidence type="ECO:0000256" key="3">
    <source>
        <dbReference type="ARBA" id="ARBA00022729"/>
    </source>
</evidence>
<reference evidence="9 10" key="1">
    <citation type="submission" date="2016-10" db="EMBL/GenBank/DDBJ databases">
        <authorList>
            <person name="de Groot N.N."/>
        </authorList>
    </citation>
    <scope>NUCLEOTIDE SEQUENCE [LARGE SCALE GENOMIC DNA]</scope>
    <source>
        <strain evidence="9 10">MP1X4</strain>
    </source>
</reference>
<sequence>MKMKKKYIMLIMVFAALAIIPMACKKSFLTQTNTFSSTAAATFNKPQDVIALVNSIYDTYQNSDFLKKSMWYYANFLTHDWYNNGNDIVWNNYTIPSTFAALSTFWNDSYIGIARANAALPIIADAKARGVITSDLADRLTGEALFLRGMTYYYLTGTFGGVPLELNTSTTTPSNGLTPRSTQAQCFAQIISDMKQAETLLLSKTTLPAADLGRATKGAAYAYEGSAQMWLGNYTAALAAFNNPELTNNYHLIPQYINVNEFNNQNNDESLFEVQFDLPAGGTQDWAGSWQPPGGELGWIDSFGWPSEITGQGYDYGSPALEYSYQTGDTRKYATILGPGDSIISPGIIAQWGGIKGYPYVTGGYAAYLAAPTTDITDKNRYTDGHGNIINTNGTATYPWYGTDGTPRSGYTDAKKWRDPNLTGGSGPQKLFGSQNQVLMRYAEVLLSRAECKIRTGDVAGGLADLNIVRTRAFGGTPPAVWQDGLQVDGTPAPALTDPMQKVLSEYRHELTADYSLMYLLRRAGTDATTGKAYDAEFIHLVNHVAGAGPDNNTSPIIYPYGPTSDGKTHGVTYNDLPAGRDILPIPQAAIGLNPNLKQNPGY</sequence>
<dbReference type="InterPro" id="IPR033985">
    <property type="entry name" value="SusD-like_N"/>
</dbReference>
<evidence type="ECO:0000256" key="4">
    <source>
        <dbReference type="ARBA" id="ARBA00023136"/>
    </source>
</evidence>
<feature type="signal peptide" evidence="6">
    <location>
        <begin position="1"/>
        <end position="25"/>
    </location>
</feature>
<comment type="subcellular location">
    <subcellularLocation>
        <location evidence="1">Cell outer membrane</location>
    </subcellularLocation>
</comment>
<proteinExistence type="inferred from homology"/>
<evidence type="ECO:0000259" key="7">
    <source>
        <dbReference type="Pfam" id="PF07980"/>
    </source>
</evidence>
<evidence type="ECO:0000313" key="9">
    <source>
        <dbReference type="EMBL" id="SDS68130.1"/>
    </source>
</evidence>
<evidence type="ECO:0000256" key="2">
    <source>
        <dbReference type="ARBA" id="ARBA00006275"/>
    </source>
</evidence>
<dbReference type="Proteomes" id="UP000199679">
    <property type="component" value="Chromosome I"/>
</dbReference>
<evidence type="ECO:0000256" key="1">
    <source>
        <dbReference type="ARBA" id="ARBA00004442"/>
    </source>
</evidence>
<feature type="domain" description="RagB/SusD" evidence="7">
    <location>
        <begin position="324"/>
        <end position="603"/>
    </location>
</feature>
<comment type="similarity">
    <text evidence="2">Belongs to the SusD family.</text>
</comment>
<feature type="domain" description="SusD-like N-terminal" evidence="8">
    <location>
        <begin position="41"/>
        <end position="223"/>
    </location>
</feature>
<dbReference type="Gene3D" id="1.25.40.390">
    <property type="match status" value="1"/>
</dbReference>
<evidence type="ECO:0000313" key="10">
    <source>
        <dbReference type="Proteomes" id="UP000199679"/>
    </source>
</evidence>
<evidence type="ECO:0000256" key="5">
    <source>
        <dbReference type="ARBA" id="ARBA00023237"/>
    </source>
</evidence>
<dbReference type="STRING" id="652787.SAMN05216490_1602"/>